<dbReference type="InterPro" id="IPR036217">
    <property type="entry name" value="MethylDNA_cys_MeTrfase_DNAb"/>
</dbReference>
<comment type="similarity">
    <text evidence="2 9">Belongs to the MGMT family.</text>
</comment>
<dbReference type="InterPro" id="IPR014048">
    <property type="entry name" value="MethylDNA_cys_MeTrfase_DNA-bd"/>
</dbReference>
<dbReference type="AlphaFoldDB" id="A0AAP2CFW5"/>
<keyword evidence="5 9" id="KW-0808">Transferase</keyword>
<keyword evidence="3 9" id="KW-0963">Cytoplasm</keyword>
<evidence type="ECO:0000259" key="10">
    <source>
        <dbReference type="Pfam" id="PF01035"/>
    </source>
</evidence>
<dbReference type="GO" id="GO:0005737">
    <property type="term" value="C:cytoplasm"/>
    <property type="evidence" value="ECO:0007669"/>
    <property type="project" value="UniProtKB-SubCell"/>
</dbReference>
<reference evidence="11 12" key="1">
    <citation type="submission" date="2021-05" db="EMBL/GenBank/DDBJ databases">
        <authorList>
            <person name="Zhang Z.D."/>
            <person name="Osman G."/>
        </authorList>
    </citation>
    <scope>NUCLEOTIDE SEQUENCE [LARGE SCALE GENOMIC DNA]</scope>
    <source>
        <strain evidence="11 12">KCTC 32217</strain>
    </source>
</reference>
<dbReference type="PROSITE" id="PS00374">
    <property type="entry name" value="MGMT"/>
    <property type="match status" value="1"/>
</dbReference>
<dbReference type="Proteomes" id="UP001319104">
    <property type="component" value="Unassembled WGS sequence"/>
</dbReference>
<gene>
    <name evidence="11" type="ORF">KI659_03275</name>
</gene>
<dbReference type="EMBL" id="JAHCMY010000001">
    <property type="protein sequence ID" value="MBS9523030.1"/>
    <property type="molecule type" value="Genomic_DNA"/>
</dbReference>
<comment type="catalytic activity">
    <reaction evidence="1 9">
        <text>a 4-O-methyl-thymidine in DNA + L-cysteinyl-[protein] = a thymidine in DNA + S-methyl-L-cysteinyl-[protein]</text>
        <dbReference type="Rhea" id="RHEA:53428"/>
        <dbReference type="Rhea" id="RHEA-COMP:10131"/>
        <dbReference type="Rhea" id="RHEA-COMP:10132"/>
        <dbReference type="Rhea" id="RHEA-COMP:13555"/>
        <dbReference type="Rhea" id="RHEA-COMP:13556"/>
        <dbReference type="ChEBI" id="CHEBI:29950"/>
        <dbReference type="ChEBI" id="CHEBI:82612"/>
        <dbReference type="ChEBI" id="CHEBI:137386"/>
        <dbReference type="ChEBI" id="CHEBI:137387"/>
        <dbReference type="EC" id="2.1.1.63"/>
    </reaction>
</comment>
<comment type="subcellular location">
    <subcellularLocation>
        <location evidence="9">Cytoplasm</location>
    </subcellularLocation>
</comment>
<dbReference type="RefSeq" id="WP_213943897.1">
    <property type="nucleotide sequence ID" value="NZ_JAHCMY010000001.1"/>
</dbReference>
<keyword evidence="12" id="KW-1185">Reference proteome</keyword>
<dbReference type="HAMAP" id="MF_00772">
    <property type="entry name" value="OGT"/>
    <property type="match status" value="1"/>
</dbReference>
<comment type="catalytic activity">
    <reaction evidence="8 9">
        <text>a 6-O-methyl-2'-deoxyguanosine in DNA + L-cysteinyl-[protein] = S-methyl-L-cysteinyl-[protein] + a 2'-deoxyguanosine in DNA</text>
        <dbReference type="Rhea" id="RHEA:24000"/>
        <dbReference type="Rhea" id="RHEA-COMP:10131"/>
        <dbReference type="Rhea" id="RHEA-COMP:10132"/>
        <dbReference type="Rhea" id="RHEA-COMP:11367"/>
        <dbReference type="Rhea" id="RHEA-COMP:11368"/>
        <dbReference type="ChEBI" id="CHEBI:29950"/>
        <dbReference type="ChEBI" id="CHEBI:82612"/>
        <dbReference type="ChEBI" id="CHEBI:85445"/>
        <dbReference type="ChEBI" id="CHEBI:85448"/>
        <dbReference type="EC" id="2.1.1.63"/>
    </reaction>
</comment>
<dbReference type="PANTHER" id="PTHR10815:SF5">
    <property type="entry name" value="METHYLATED-DNA--PROTEIN-CYSTEINE METHYLTRANSFERASE"/>
    <property type="match status" value="1"/>
</dbReference>
<comment type="caution">
    <text evidence="11">The sequence shown here is derived from an EMBL/GenBank/DDBJ whole genome shotgun (WGS) entry which is preliminary data.</text>
</comment>
<evidence type="ECO:0000256" key="2">
    <source>
        <dbReference type="ARBA" id="ARBA00008711"/>
    </source>
</evidence>
<dbReference type="Pfam" id="PF01035">
    <property type="entry name" value="DNA_binding_1"/>
    <property type="match status" value="1"/>
</dbReference>
<dbReference type="FunFam" id="1.10.10.10:FF:000214">
    <property type="entry name" value="Methylated-DNA--protein-cysteine methyltransferase"/>
    <property type="match status" value="1"/>
</dbReference>
<organism evidence="11 12">
    <name type="scientific">Litoribacter ruber</name>
    <dbReference type="NCBI Taxonomy" id="702568"/>
    <lineage>
        <taxon>Bacteria</taxon>
        <taxon>Pseudomonadati</taxon>
        <taxon>Bacteroidota</taxon>
        <taxon>Cytophagia</taxon>
        <taxon>Cytophagales</taxon>
        <taxon>Cyclobacteriaceae</taxon>
        <taxon>Litoribacter</taxon>
    </lineage>
</organism>
<evidence type="ECO:0000313" key="12">
    <source>
        <dbReference type="Proteomes" id="UP001319104"/>
    </source>
</evidence>
<dbReference type="InterPro" id="IPR036631">
    <property type="entry name" value="MGMT_N_sf"/>
</dbReference>
<dbReference type="InterPro" id="IPR023546">
    <property type="entry name" value="MGMT"/>
</dbReference>
<keyword evidence="4 9" id="KW-0489">Methyltransferase</keyword>
<feature type="domain" description="Methylated-DNA-[protein]-cysteine S-methyltransferase DNA binding" evidence="10">
    <location>
        <begin position="71"/>
        <end position="148"/>
    </location>
</feature>
<evidence type="ECO:0000313" key="11">
    <source>
        <dbReference type="EMBL" id="MBS9523030.1"/>
    </source>
</evidence>
<dbReference type="InterPro" id="IPR036388">
    <property type="entry name" value="WH-like_DNA-bd_sf"/>
</dbReference>
<keyword evidence="7 9" id="KW-0234">DNA repair</keyword>
<keyword evidence="6 9" id="KW-0227">DNA damage</keyword>
<evidence type="ECO:0000256" key="5">
    <source>
        <dbReference type="ARBA" id="ARBA00022679"/>
    </source>
</evidence>
<evidence type="ECO:0000256" key="6">
    <source>
        <dbReference type="ARBA" id="ARBA00022763"/>
    </source>
</evidence>
<evidence type="ECO:0000256" key="7">
    <source>
        <dbReference type="ARBA" id="ARBA00023204"/>
    </source>
</evidence>
<dbReference type="InterPro" id="IPR001497">
    <property type="entry name" value="MethylDNA_cys_MeTrfase_AS"/>
</dbReference>
<comment type="function">
    <text evidence="9">Involved in the cellular defense against the biological effects of O6-methylguanine (O6-MeG) and O4-methylthymine (O4-MeT) in DNA. Repairs the methylated nucleobase in DNA by stoichiometrically transferring the methyl group to a cysteine residue in the enzyme. This is a suicide reaction: the enzyme is irreversibly inactivated.</text>
</comment>
<comment type="miscellaneous">
    <text evidence="9">This enzyme catalyzes only one turnover and therefore is not strictly catalytic. According to one definition, an enzyme is a biocatalyst that acts repeatedly and over many reaction cycles.</text>
</comment>
<evidence type="ECO:0000256" key="1">
    <source>
        <dbReference type="ARBA" id="ARBA00001286"/>
    </source>
</evidence>
<evidence type="ECO:0000256" key="3">
    <source>
        <dbReference type="ARBA" id="ARBA00022490"/>
    </source>
</evidence>
<feature type="active site" description="Nucleophile; methyl group acceptor" evidence="9">
    <location>
        <position position="121"/>
    </location>
</feature>
<dbReference type="GO" id="GO:0006307">
    <property type="term" value="P:DNA alkylation repair"/>
    <property type="evidence" value="ECO:0007669"/>
    <property type="project" value="UniProtKB-UniRule"/>
</dbReference>
<evidence type="ECO:0000256" key="4">
    <source>
        <dbReference type="ARBA" id="ARBA00022603"/>
    </source>
</evidence>
<dbReference type="NCBIfam" id="TIGR00589">
    <property type="entry name" value="ogt"/>
    <property type="match status" value="1"/>
</dbReference>
<dbReference type="Gene3D" id="3.30.160.70">
    <property type="entry name" value="Methylated DNA-protein cysteine methyltransferase domain"/>
    <property type="match status" value="1"/>
</dbReference>
<dbReference type="SUPFAM" id="SSF46767">
    <property type="entry name" value="Methylated DNA-protein cysteine methyltransferase, C-terminal domain"/>
    <property type="match status" value="1"/>
</dbReference>
<proteinExistence type="inferred from homology"/>
<evidence type="ECO:0000256" key="8">
    <source>
        <dbReference type="ARBA" id="ARBA00049348"/>
    </source>
</evidence>
<sequence>MREMMVMRSSLGNIRLEAEDEKLVSLNFTEENFSLEISSVFLLEVRRQLKSYLDGDLRRFDFPIESKGTVFQKKVWQKVSEIPYGRTCSYETIAHQLESKNGARAVGAANGDNPLLIVVPCHRVISKSGALTGYAGGLWRKVKLLQLEMRDLPGNQYCLGF</sequence>
<dbReference type="PANTHER" id="PTHR10815">
    <property type="entry name" value="METHYLATED-DNA--PROTEIN-CYSTEINE METHYLTRANSFERASE"/>
    <property type="match status" value="1"/>
</dbReference>
<name>A0AAP2CFW5_9BACT</name>
<dbReference type="SUPFAM" id="SSF53155">
    <property type="entry name" value="Methylated DNA-protein cysteine methyltransferase domain"/>
    <property type="match status" value="1"/>
</dbReference>
<accession>A0AAP2CFW5</accession>
<dbReference type="EC" id="2.1.1.63" evidence="9"/>
<evidence type="ECO:0000256" key="9">
    <source>
        <dbReference type="HAMAP-Rule" id="MF_00772"/>
    </source>
</evidence>
<dbReference type="Gene3D" id="1.10.10.10">
    <property type="entry name" value="Winged helix-like DNA-binding domain superfamily/Winged helix DNA-binding domain"/>
    <property type="match status" value="1"/>
</dbReference>
<protein>
    <recommendedName>
        <fullName evidence="9">Methylated-DNA--protein-cysteine methyltransferase</fullName>
        <ecNumber evidence="9">2.1.1.63</ecNumber>
    </recommendedName>
    <alternativeName>
        <fullName evidence="9">6-O-methylguanine-DNA methyltransferase</fullName>
        <shortName evidence="9">MGMT</shortName>
    </alternativeName>
    <alternativeName>
        <fullName evidence="9">O-6-methylguanine-DNA-alkyltransferase</fullName>
    </alternativeName>
</protein>
<dbReference type="CDD" id="cd06445">
    <property type="entry name" value="ATase"/>
    <property type="match status" value="1"/>
</dbReference>
<dbReference type="GO" id="GO:0032259">
    <property type="term" value="P:methylation"/>
    <property type="evidence" value="ECO:0007669"/>
    <property type="project" value="UniProtKB-KW"/>
</dbReference>
<dbReference type="GO" id="GO:0003908">
    <property type="term" value="F:methylated-DNA-[protein]-cysteine S-methyltransferase activity"/>
    <property type="evidence" value="ECO:0007669"/>
    <property type="project" value="UniProtKB-UniRule"/>
</dbReference>